<dbReference type="InterPro" id="IPR038763">
    <property type="entry name" value="DHH_sf"/>
</dbReference>
<dbReference type="InterPro" id="IPR003156">
    <property type="entry name" value="DHHA1_dom"/>
</dbReference>
<keyword evidence="3" id="KW-0378">Hydrolase</keyword>
<dbReference type="RefSeq" id="WP_184249971.1">
    <property type="nucleotide sequence ID" value="NZ_BAAACU010000004.1"/>
</dbReference>
<evidence type="ECO:0000259" key="2">
    <source>
        <dbReference type="Pfam" id="PF02272"/>
    </source>
</evidence>
<sequence length="314" mass="35814">MITQQILDKIKEYNQIIIHRHVRPDPDAYGSQNALAEIIKESFPEKKVAVVGEEEEYLHFLAKMDTIPDTIFEDALVIVCDTANQERISDTRYVKGKELIKIDHHPVVDAYGDIQWVDTDASSTSEMIYQFYEDNKEQLVMNNRAAKLIYCGIVGDTGRFLFPSTTNRTFEYAAELVKYSFDRTEMYQEMYKTTIDIARLRGYILQNVHISRKGVSHVKITKALLEEFHLQPNETSAVVGVLGDIEGINVWGIFVEEDDCIRVRLRSKGPVINTVAAKFEGGGHPLAAGAKIYNWDQMEEVLTELENASDEYYG</sequence>
<dbReference type="Gene3D" id="3.10.310.30">
    <property type="match status" value="1"/>
</dbReference>
<dbReference type="SUPFAM" id="SSF64182">
    <property type="entry name" value="DHH phosphoesterases"/>
    <property type="match status" value="1"/>
</dbReference>
<dbReference type="EC" id="3.1.13.3" evidence="3"/>
<dbReference type="InterPro" id="IPR001667">
    <property type="entry name" value="DDH_dom"/>
</dbReference>
<dbReference type="EC" id="3.1.3.7" evidence="3"/>
<name>A0A841RRS9_9BACI</name>
<dbReference type="Pfam" id="PF02272">
    <property type="entry name" value="DHHA1"/>
    <property type="match status" value="1"/>
</dbReference>
<accession>A0A841RRS9</accession>
<evidence type="ECO:0000259" key="1">
    <source>
        <dbReference type="Pfam" id="PF01368"/>
    </source>
</evidence>
<dbReference type="Pfam" id="PF01368">
    <property type="entry name" value="DHH"/>
    <property type="match status" value="1"/>
</dbReference>
<gene>
    <name evidence="3" type="ORF">GGQ92_002734</name>
</gene>
<feature type="domain" description="DDH" evidence="1">
    <location>
        <begin position="15"/>
        <end position="153"/>
    </location>
</feature>
<evidence type="ECO:0000313" key="3">
    <source>
        <dbReference type="EMBL" id="MBB6513915.1"/>
    </source>
</evidence>
<dbReference type="AlphaFoldDB" id="A0A841RRS9"/>
<evidence type="ECO:0000313" key="4">
    <source>
        <dbReference type="Proteomes" id="UP000572212"/>
    </source>
</evidence>
<dbReference type="PANTHER" id="PTHR47618:SF1">
    <property type="entry name" value="BIFUNCTIONAL OLIGORIBONUCLEASE AND PAP PHOSPHATASE NRNA"/>
    <property type="match status" value="1"/>
</dbReference>
<dbReference type="Proteomes" id="UP000572212">
    <property type="component" value="Unassembled WGS sequence"/>
</dbReference>
<dbReference type="PANTHER" id="PTHR47618">
    <property type="entry name" value="BIFUNCTIONAL OLIGORIBONUCLEASE AND PAP PHOSPHATASE NRNA"/>
    <property type="match status" value="1"/>
</dbReference>
<feature type="domain" description="DHHA1" evidence="2">
    <location>
        <begin position="227"/>
        <end position="307"/>
    </location>
</feature>
<dbReference type="Gene3D" id="3.90.1640.10">
    <property type="entry name" value="inorganic pyrophosphatase (n-terminal core)"/>
    <property type="match status" value="1"/>
</dbReference>
<protein>
    <submittedName>
        <fullName evidence="3">Phosphoesterase RecJ-like protein</fullName>
        <ecNumber evidence="3">3.1.13.3</ecNumber>
        <ecNumber evidence="3">3.1.3.7</ecNumber>
    </submittedName>
</protein>
<proteinExistence type="predicted"/>
<reference evidence="3 4" key="1">
    <citation type="submission" date="2020-08" db="EMBL/GenBank/DDBJ databases">
        <title>Genomic Encyclopedia of Type Strains, Phase IV (KMG-IV): sequencing the most valuable type-strain genomes for metagenomic binning, comparative biology and taxonomic classification.</title>
        <authorList>
            <person name="Goeker M."/>
        </authorList>
    </citation>
    <scope>NUCLEOTIDE SEQUENCE [LARGE SCALE GENOMIC DNA]</scope>
    <source>
        <strain evidence="3 4">DSM 11805</strain>
    </source>
</reference>
<keyword evidence="4" id="KW-1185">Reference proteome</keyword>
<dbReference type="GO" id="GO:0003676">
    <property type="term" value="F:nucleic acid binding"/>
    <property type="evidence" value="ECO:0007669"/>
    <property type="project" value="InterPro"/>
</dbReference>
<organism evidence="3 4">
    <name type="scientific">Gracilibacillus halotolerans</name>
    <dbReference type="NCBI Taxonomy" id="74386"/>
    <lineage>
        <taxon>Bacteria</taxon>
        <taxon>Bacillati</taxon>
        <taxon>Bacillota</taxon>
        <taxon>Bacilli</taxon>
        <taxon>Bacillales</taxon>
        <taxon>Bacillaceae</taxon>
        <taxon>Gracilibacillus</taxon>
    </lineage>
</organism>
<comment type="caution">
    <text evidence="3">The sequence shown here is derived from an EMBL/GenBank/DDBJ whole genome shotgun (WGS) entry which is preliminary data.</text>
</comment>
<dbReference type="EMBL" id="JACHON010000018">
    <property type="protein sequence ID" value="MBB6513915.1"/>
    <property type="molecule type" value="Genomic_DNA"/>
</dbReference>
<dbReference type="GO" id="GO:0008441">
    <property type="term" value="F:3'(2'),5'-bisphosphate nucleotidase activity"/>
    <property type="evidence" value="ECO:0007669"/>
    <property type="project" value="UniProtKB-EC"/>
</dbReference>
<dbReference type="InterPro" id="IPR051319">
    <property type="entry name" value="Oligoribo/pAp-PDE_c-di-AMP_PDE"/>
</dbReference>